<dbReference type="SUPFAM" id="SSF48452">
    <property type="entry name" value="TPR-like"/>
    <property type="match status" value="1"/>
</dbReference>
<dbReference type="Pfam" id="PF14559">
    <property type="entry name" value="TPR_19"/>
    <property type="match status" value="1"/>
</dbReference>
<evidence type="ECO:0000313" key="8">
    <source>
        <dbReference type="Proteomes" id="UP000298429"/>
    </source>
</evidence>
<dbReference type="OrthoDB" id="343086at2"/>
<dbReference type="InterPro" id="IPR011990">
    <property type="entry name" value="TPR-like_helical_dom_sf"/>
</dbReference>
<keyword evidence="1" id="KW-0378">Hydrolase</keyword>
<evidence type="ECO:0000259" key="6">
    <source>
        <dbReference type="Pfam" id="PF07695"/>
    </source>
</evidence>
<feature type="repeat" description="TPR" evidence="2">
    <location>
        <begin position="750"/>
        <end position="783"/>
    </location>
</feature>
<feature type="repeat" description="TPR" evidence="2">
    <location>
        <begin position="818"/>
        <end position="851"/>
    </location>
</feature>
<keyword evidence="3" id="KW-0175">Coiled coil</keyword>
<dbReference type="AlphaFoldDB" id="A0A5F2B056"/>
<feature type="transmembrane region" description="Helical" evidence="4">
    <location>
        <begin position="209"/>
        <end position="228"/>
    </location>
</feature>
<feature type="transmembrane region" description="Helical" evidence="4">
    <location>
        <begin position="235"/>
        <end position="251"/>
    </location>
</feature>
<sequence>MSGFRLKVIFVLVLLFCFLTAREVSSESIQKIESFETVTSLNSTELHGWEVSTDEIDPIAFSKSYLSGNKSQKFRTVKHKIPGVYILKDSDPNTKTAFLIKKFIAPKSWSTAGLAVRLGTISDKDETYLNGVLIGKTGNFNEVDKPQAYDKIRVYSIPTELIVKGGENLLIIKVRGFFSKKLGIEQDRTEIGNAFLVYKDFYDGEYLKLGFLIVYSTVGFFFLFLYLRKRSSKENFYYGLFTVLLVIYQFLRNQTKYDIGIDLIYLKKIEYIAVAFLMPVAYRFNRFYFKFPKAAVTNVLDVIFILIGCFYLVTNDVNLYSQVNKHVVQMLYLPYVGYMLYYLVKRLIEKEKDALLILIAVLIVVIASTIDALTTRNVILFPRLLVYAFFVFILSVATILANRYVSLNKIVEELNEDLEKKVVQRTRELNDTLTEVKTLKIQQDADYFLTSLLINPLSTNHNRSSVIKTDFYTKQKKSFEFKNRTYEIGGDINISGNIKLGETRYAAFVNGDAMGKSIQGAGGALVMGTVFNSILARTINTELNLLTPELWLKRAFQELQSIFESFDGSMYISAILGLVEEGTGRLLFINAEHPNAVLYRDKKASFIQDELDLRKLGIPGNETLFSVKEFQMENGDVLILGSDGRDDILLGMDGDSRILNEDETAFLKRVEEADGDLKEIHSHIVKQGELTDDFTLLKISYIPVLANGLSYGEDYFRKELKTAKEFLRTNEYTKAIEVLENVQKLRIADEESLWLLGKSYMKEKQYVRAENCFKRLLFIKPDQSEYLYYLSYCAKINKNYAEAVAIGEKLFSSEPDHIRNLINLADLYRMLKNFKLAEDLVDRALDITPEYEHALAVKRAIGNSSAGIV</sequence>
<accession>A0A5F2B056</accession>
<evidence type="ECO:0000256" key="1">
    <source>
        <dbReference type="ARBA" id="ARBA00022801"/>
    </source>
</evidence>
<evidence type="ECO:0000259" key="5">
    <source>
        <dbReference type="Pfam" id="PF07228"/>
    </source>
</evidence>
<dbReference type="EMBL" id="RQGN01000081">
    <property type="protein sequence ID" value="TGL97487.1"/>
    <property type="molecule type" value="Genomic_DNA"/>
</dbReference>
<dbReference type="InterPro" id="IPR019734">
    <property type="entry name" value="TPR_rpt"/>
</dbReference>
<evidence type="ECO:0000313" key="7">
    <source>
        <dbReference type="EMBL" id="TGL97487.1"/>
    </source>
</evidence>
<dbReference type="InterPro" id="IPR036457">
    <property type="entry name" value="PPM-type-like_dom_sf"/>
</dbReference>
<keyword evidence="4" id="KW-1133">Transmembrane helix</keyword>
<proteinExistence type="predicted"/>
<comment type="caution">
    <text evidence="7">The sequence shown here is derived from an EMBL/GenBank/DDBJ whole genome shotgun (WGS) entry which is preliminary data.</text>
</comment>
<feature type="transmembrane region" description="Helical" evidence="4">
    <location>
        <begin position="380"/>
        <end position="401"/>
    </location>
</feature>
<feature type="transmembrane region" description="Helical" evidence="4">
    <location>
        <begin position="326"/>
        <end position="343"/>
    </location>
</feature>
<feature type="domain" description="PPM-type phosphatase" evidence="5">
    <location>
        <begin position="505"/>
        <end position="699"/>
    </location>
</feature>
<feature type="transmembrane region" description="Helical" evidence="4">
    <location>
        <begin position="355"/>
        <end position="374"/>
    </location>
</feature>
<keyword evidence="4" id="KW-0812">Transmembrane</keyword>
<keyword evidence="4" id="KW-0472">Membrane</keyword>
<evidence type="ECO:0000256" key="3">
    <source>
        <dbReference type="SAM" id="Coils"/>
    </source>
</evidence>
<dbReference type="Gene3D" id="1.25.40.10">
    <property type="entry name" value="Tetratricopeptide repeat domain"/>
    <property type="match status" value="1"/>
</dbReference>
<keyword evidence="2" id="KW-0802">TPR repeat</keyword>
<dbReference type="PANTHER" id="PTHR43156:SF2">
    <property type="entry name" value="STAGE II SPORULATION PROTEIN E"/>
    <property type="match status" value="1"/>
</dbReference>
<dbReference type="PANTHER" id="PTHR43156">
    <property type="entry name" value="STAGE II SPORULATION PROTEIN E-RELATED"/>
    <property type="match status" value="1"/>
</dbReference>
<dbReference type="InterPro" id="IPR001932">
    <property type="entry name" value="PPM-type_phosphatase-like_dom"/>
</dbReference>
<protein>
    <submittedName>
        <fullName evidence="7">Stage II sporulation protein E</fullName>
    </submittedName>
</protein>
<dbReference type="Gene3D" id="3.60.40.10">
    <property type="entry name" value="PPM-type phosphatase domain"/>
    <property type="match status" value="1"/>
</dbReference>
<name>A0A5F2B056_9LEPT</name>
<dbReference type="InterPro" id="IPR052016">
    <property type="entry name" value="Bact_Sigma-Reg"/>
</dbReference>
<feature type="domain" description="7TM-DISM receptor extracellular" evidence="6">
    <location>
        <begin position="206"/>
        <end position="403"/>
    </location>
</feature>
<evidence type="ECO:0000256" key="2">
    <source>
        <dbReference type="PROSITE-ProRule" id="PRU00339"/>
    </source>
</evidence>
<feature type="transmembrane region" description="Helical" evidence="4">
    <location>
        <begin position="294"/>
        <end position="314"/>
    </location>
</feature>
<dbReference type="RefSeq" id="WP_135671613.1">
    <property type="nucleotide sequence ID" value="NZ_RQGN01000081.1"/>
</dbReference>
<dbReference type="GO" id="GO:0016791">
    <property type="term" value="F:phosphatase activity"/>
    <property type="evidence" value="ECO:0007669"/>
    <property type="project" value="TreeGrafter"/>
</dbReference>
<dbReference type="PROSITE" id="PS50005">
    <property type="entry name" value="TPR"/>
    <property type="match status" value="2"/>
</dbReference>
<dbReference type="Proteomes" id="UP000298429">
    <property type="component" value="Unassembled WGS sequence"/>
</dbReference>
<dbReference type="Gene3D" id="2.60.120.260">
    <property type="entry name" value="Galactose-binding domain-like"/>
    <property type="match status" value="1"/>
</dbReference>
<dbReference type="InterPro" id="IPR011623">
    <property type="entry name" value="7TMR_DISM_rcpt_extracell_dom1"/>
</dbReference>
<feature type="coiled-coil region" evidence="3">
    <location>
        <begin position="408"/>
        <end position="435"/>
    </location>
</feature>
<gene>
    <name evidence="7" type="ORF">EHQ76_14450</name>
</gene>
<evidence type="ECO:0000256" key="4">
    <source>
        <dbReference type="SAM" id="Phobius"/>
    </source>
</evidence>
<organism evidence="7 8">
    <name type="scientific">Leptospira barantonii</name>
    <dbReference type="NCBI Taxonomy" id="2023184"/>
    <lineage>
        <taxon>Bacteria</taxon>
        <taxon>Pseudomonadati</taxon>
        <taxon>Spirochaetota</taxon>
        <taxon>Spirochaetia</taxon>
        <taxon>Leptospirales</taxon>
        <taxon>Leptospiraceae</taxon>
        <taxon>Leptospira</taxon>
    </lineage>
</organism>
<dbReference type="Pfam" id="PF07228">
    <property type="entry name" value="SpoIIE"/>
    <property type="match status" value="1"/>
</dbReference>
<reference evidence="7 8" key="1">
    <citation type="journal article" date="2019" name="PLoS Negl. Trop. Dis.">
        <title>Revisiting the worldwide diversity of Leptospira species in the environment.</title>
        <authorList>
            <person name="Vincent A.T."/>
            <person name="Schiettekatte O."/>
            <person name="Bourhy P."/>
            <person name="Veyrier F.J."/>
            <person name="Picardeau M."/>
        </authorList>
    </citation>
    <scope>NUCLEOTIDE SEQUENCE [LARGE SCALE GENOMIC DNA]</scope>
    <source>
        <strain evidence="7 8">201702444</strain>
    </source>
</reference>
<dbReference type="Pfam" id="PF07695">
    <property type="entry name" value="7TMR-DISM_7TM"/>
    <property type="match status" value="1"/>
</dbReference>
<dbReference type="SMART" id="SM00028">
    <property type="entry name" value="TPR"/>
    <property type="match status" value="3"/>
</dbReference>